<evidence type="ECO:0000256" key="3">
    <source>
        <dbReference type="SAM" id="MobiDB-lite"/>
    </source>
</evidence>
<feature type="domain" description="K Homology" evidence="4">
    <location>
        <begin position="53"/>
        <end position="124"/>
    </location>
</feature>
<evidence type="ECO:0000259" key="4">
    <source>
        <dbReference type="SMART" id="SM00322"/>
    </source>
</evidence>
<evidence type="ECO:0000313" key="6">
    <source>
        <dbReference type="Proteomes" id="UP000770661"/>
    </source>
</evidence>
<dbReference type="Proteomes" id="UP000770661">
    <property type="component" value="Unassembled WGS sequence"/>
</dbReference>
<dbReference type="PROSITE" id="PS50084">
    <property type="entry name" value="KH_TYPE_1"/>
    <property type="match status" value="1"/>
</dbReference>
<keyword evidence="6" id="KW-1185">Reference proteome</keyword>
<dbReference type="GO" id="GO:0010468">
    <property type="term" value="P:regulation of gene expression"/>
    <property type="evidence" value="ECO:0007669"/>
    <property type="project" value="UniProtKB-ARBA"/>
</dbReference>
<protein>
    <submittedName>
        <fullName evidence="5">Insulin-like growth factor 2 mRNA-binding protein 2</fullName>
    </submittedName>
</protein>
<dbReference type="InterPro" id="IPR036612">
    <property type="entry name" value="KH_dom_type_1_sf"/>
</dbReference>
<comment type="caution">
    <text evidence="5">The sequence shown here is derived from an EMBL/GenBank/DDBJ whole genome shotgun (WGS) entry which is preliminary data.</text>
</comment>
<keyword evidence="1" id="KW-0677">Repeat</keyword>
<dbReference type="SUPFAM" id="SSF54791">
    <property type="entry name" value="Eukaryotic type KH-domain (KH-domain type I)"/>
    <property type="match status" value="1"/>
</dbReference>
<dbReference type="CDD" id="cd22403">
    <property type="entry name" value="KH-I_IGF2BP_rpt4"/>
    <property type="match status" value="1"/>
</dbReference>
<evidence type="ECO:0000256" key="2">
    <source>
        <dbReference type="PROSITE-ProRule" id="PRU00117"/>
    </source>
</evidence>
<dbReference type="InterPro" id="IPR004088">
    <property type="entry name" value="KH_dom_type_1"/>
</dbReference>
<name>A0A8J4YCW9_CHIOP</name>
<dbReference type="SMART" id="SM00322">
    <property type="entry name" value="KH"/>
    <property type="match status" value="1"/>
</dbReference>
<gene>
    <name evidence="5" type="primary">Igf2bp2_3</name>
    <name evidence="5" type="ORF">GWK47_039651</name>
</gene>
<dbReference type="InterPro" id="IPR004087">
    <property type="entry name" value="KH_dom"/>
</dbReference>
<dbReference type="Pfam" id="PF00013">
    <property type="entry name" value="KH_1"/>
    <property type="match status" value="1"/>
</dbReference>
<dbReference type="PANTHER" id="PTHR10288">
    <property type="entry name" value="KH DOMAIN CONTAINING RNA BINDING PROTEIN"/>
    <property type="match status" value="1"/>
</dbReference>
<dbReference type="Gene3D" id="3.30.310.210">
    <property type="match status" value="1"/>
</dbReference>
<keyword evidence="2" id="KW-0694">RNA-binding</keyword>
<dbReference type="OrthoDB" id="5204190at2759"/>
<organism evidence="5 6">
    <name type="scientific">Chionoecetes opilio</name>
    <name type="common">Atlantic snow crab</name>
    <name type="synonym">Cancer opilio</name>
    <dbReference type="NCBI Taxonomy" id="41210"/>
    <lineage>
        <taxon>Eukaryota</taxon>
        <taxon>Metazoa</taxon>
        <taxon>Ecdysozoa</taxon>
        <taxon>Arthropoda</taxon>
        <taxon>Crustacea</taxon>
        <taxon>Multicrustacea</taxon>
        <taxon>Malacostraca</taxon>
        <taxon>Eumalacostraca</taxon>
        <taxon>Eucarida</taxon>
        <taxon>Decapoda</taxon>
        <taxon>Pleocyemata</taxon>
        <taxon>Brachyura</taxon>
        <taxon>Eubrachyura</taxon>
        <taxon>Majoidea</taxon>
        <taxon>Majidae</taxon>
        <taxon>Chionoecetes</taxon>
    </lineage>
</organism>
<dbReference type="EMBL" id="JACEEZ010006283">
    <property type="protein sequence ID" value="KAG0724897.1"/>
    <property type="molecule type" value="Genomic_DNA"/>
</dbReference>
<proteinExistence type="predicted"/>
<evidence type="ECO:0000256" key="1">
    <source>
        <dbReference type="ARBA" id="ARBA00022737"/>
    </source>
</evidence>
<evidence type="ECO:0000313" key="5">
    <source>
        <dbReference type="EMBL" id="KAG0724897.1"/>
    </source>
</evidence>
<dbReference type="GO" id="GO:0003723">
    <property type="term" value="F:RNA binding"/>
    <property type="evidence" value="ECO:0007669"/>
    <property type="project" value="UniProtKB-UniRule"/>
</dbReference>
<feature type="region of interest" description="Disordered" evidence="3">
    <location>
        <begin position="125"/>
        <end position="150"/>
    </location>
</feature>
<reference evidence="5" key="1">
    <citation type="submission" date="2020-07" db="EMBL/GenBank/DDBJ databases">
        <title>The High-quality genome of the commercially important snow crab, Chionoecetes opilio.</title>
        <authorList>
            <person name="Jeong J.-H."/>
            <person name="Ryu S."/>
        </authorList>
    </citation>
    <scope>NUCLEOTIDE SEQUENCE</scope>
    <source>
        <strain evidence="5">MADBK_172401_WGS</strain>
        <tissue evidence="5">Digestive gland</tissue>
    </source>
</reference>
<dbReference type="AlphaFoldDB" id="A0A8J4YCW9"/>
<sequence length="150" mass="16300">MRGMYLEGYQREMCLGLLLREWSLVSHQGLVDAWSSSSSSHGPPDSALSRVYGKRFLSLDEPAMNVGRSIGKGGQNVRDLQQQTGSVIKLPRQGSTTSEDTTVHIVGPFFSVQSAQRRIRAIIQMSAPSSSGGGSTGRPSRGPLMPRMHQ</sequence>
<accession>A0A8J4YCW9</accession>